<proteinExistence type="predicted"/>
<protein>
    <submittedName>
        <fullName evidence="2">Uncharacterized protein</fullName>
    </submittedName>
</protein>
<evidence type="ECO:0000313" key="2">
    <source>
        <dbReference type="EMBL" id="PHH67820.1"/>
    </source>
</evidence>
<gene>
    <name evidence="2" type="ORF">CDD80_498</name>
</gene>
<accession>A0A2C5YK02</accession>
<dbReference type="PANTHER" id="PTHR21521">
    <property type="entry name" value="AMUN, ISOFORM A"/>
    <property type="match status" value="1"/>
</dbReference>
<dbReference type="AlphaFoldDB" id="A0A2C5YK02"/>
<reference evidence="2 3" key="1">
    <citation type="submission" date="2017-06" db="EMBL/GenBank/DDBJ databases">
        <title>Ant-infecting Ophiocordyceps genomes reveal a high diversity of potential behavioral manipulation genes and a possible major role for enterotoxins.</title>
        <authorList>
            <person name="De Bekker C."/>
            <person name="Evans H.C."/>
            <person name="Brachmann A."/>
            <person name="Hughes D.P."/>
        </authorList>
    </citation>
    <scope>NUCLEOTIDE SEQUENCE [LARGE SCALE GENOMIC DNA]</scope>
    <source>
        <strain evidence="2 3">Map16</strain>
    </source>
</reference>
<sequence length="249" mass="26838">MAPTIPLPDDITRTVFDALLAEYPSVLQSVAAAKGKPKPGQKTLSQVDEYRYVDAPNAFGVDGPRREGMGLEDVKMLVEWKLRHGTFRPNLMTLITSNPPPSIPPAIQSALTIYKSTSAKAALPPLTALRGIGPATASLILAVHDPAHAIFFSDEAFRWLCRGGESRAPIRYTAAEYGELCVRAEVLVRRLGVKAVEVERVAFVLMSGQSGKTAVKPAMKPTVKPVVKKRASSPADAGTGLRRSKRLKA</sequence>
<dbReference type="OrthoDB" id="8249012at2759"/>
<dbReference type="InterPro" id="IPR011257">
    <property type="entry name" value="DNA_glycosylase"/>
</dbReference>
<keyword evidence="3" id="KW-1185">Reference proteome</keyword>
<dbReference type="GO" id="GO:0006281">
    <property type="term" value="P:DNA repair"/>
    <property type="evidence" value="ECO:0007669"/>
    <property type="project" value="InterPro"/>
</dbReference>
<dbReference type="Proteomes" id="UP000226431">
    <property type="component" value="Unassembled WGS sequence"/>
</dbReference>
<dbReference type="GO" id="GO:0003824">
    <property type="term" value="F:catalytic activity"/>
    <property type="evidence" value="ECO:0007669"/>
    <property type="project" value="InterPro"/>
</dbReference>
<dbReference type="SUPFAM" id="SSF48150">
    <property type="entry name" value="DNA-glycosylase"/>
    <property type="match status" value="1"/>
</dbReference>
<dbReference type="PANTHER" id="PTHR21521:SF0">
    <property type="entry name" value="AMUN, ISOFORM A"/>
    <property type="match status" value="1"/>
</dbReference>
<name>A0A2C5YK02_9HYPO</name>
<feature type="region of interest" description="Disordered" evidence="1">
    <location>
        <begin position="216"/>
        <end position="249"/>
    </location>
</feature>
<dbReference type="EMBL" id="NJES01001142">
    <property type="protein sequence ID" value="PHH67820.1"/>
    <property type="molecule type" value="Genomic_DNA"/>
</dbReference>
<organism evidence="2 3">
    <name type="scientific">Ophiocordyceps camponoti-rufipedis</name>
    <dbReference type="NCBI Taxonomy" id="2004952"/>
    <lineage>
        <taxon>Eukaryota</taxon>
        <taxon>Fungi</taxon>
        <taxon>Dikarya</taxon>
        <taxon>Ascomycota</taxon>
        <taxon>Pezizomycotina</taxon>
        <taxon>Sordariomycetes</taxon>
        <taxon>Hypocreomycetidae</taxon>
        <taxon>Hypocreales</taxon>
        <taxon>Ophiocordycipitaceae</taxon>
        <taxon>Ophiocordyceps</taxon>
    </lineage>
</organism>
<comment type="caution">
    <text evidence="2">The sequence shown here is derived from an EMBL/GenBank/DDBJ whole genome shotgun (WGS) entry which is preliminary data.</text>
</comment>
<evidence type="ECO:0000313" key="3">
    <source>
        <dbReference type="Proteomes" id="UP000226431"/>
    </source>
</evidence>
<evidence type="ECO:0000256" key="1">
    <source>
        <dbReference type="SAM" id="MobiDB-lite"/>
    </source>
</evidence>
<dbReference type="STRING" id="2004952.A0A2C5YK02"/>